<dbReference type="Proteomes" id="UP001237642">
    <property type="component" value="Unassembled WGS sequence"/>
</dbReference>
<gene>
    <name evidence="2" type="ORF">POM88_025591</name>
</gene>
<protein>
    <submittedName>
        <fullName evidence="2">Uncharacterized protein</fullName>
    </submittedName>
</protein>
<evidence type="ECO:0000256" key="1">
    <source>
        <dbReference type="SAM" id="Phobius"/>
    </source>
</evidence>
<reference evidence="2" key="2">
    <citation type="submission" date="2023-05" db="EMBL/GenBank/DDBJ databases">
        <authorList>
            <person name="Schelkunov M.I."/>
        </authorList>
    </citation>
    <scope>NUCLEOTIDE SEQUENCE</scope>
    <source>
        <strain evidence="2">Hsosn_3</strain>
        <tissue evidence="2">Leaf</tissue>
    </source>
</reference>
<dbReference type="PANTHER" id="PTHR23054:SF15">
    <property type="entry name" value="OS08G0515700 PROTEIN"/>
    <property type="match status" value="1"/>
</dbReference>
<dbReference type="PANTHER" id="PTHR23054">
    <property type="entry name" value="TERNARY COMPLEX FACTOR MIP1, LEUCINE-ZIPPER-RELATED"/>
    <property type="match status" value="1"/>
</dbReference>
<reference evidence="2" key="1">
    <citation type="submission" date="2023-02" db="EMBL/GenBank/DDBJ databases">
        <title>Genome of toxic invasive species Heracleum sosnowskyi carries increased number of genes despite the absence of recent whole-genome duplications.</title>
        <authorList>
            <person name="Schelkunov M."/>
            <person name="Shtratnikova V."/>
            <person name="Makarenko M."/>
            <person name="Klepikova A."/>
            <person name="Omelchenko D."/>
            <person name="Novikova G."/>
            <person name="Obukhova E."/>
            <person name="Bogdanov V."/>
            <person name="Penin A."/>
            <person name="Logacheva M."/>
        </authorList>
    </citation>
    <scope>NUCLEOTIDE SEQUENCE</scope>
    <source>
        <strain evidence="2">Hsosn_3</strain>
        <tissue evidence="2">Leaf</tissue>
    </source>
</reference>
<name>A0AAD8I489_9APIA</name>
<evidence type="ECO:0000313" key="2">
    <source>
        <dbReference type="EMBL" id="KAK1378847.1"/>
    </source>
</evidence>
<feature type="transmembrane region" description="Helical" evidence="1">
    <location>
        <begin position="150"/>
        <end position="172"/>
    </location>
</feature>
<dbReference type="AlphaFoldDB" id="A0AAD8I489"/>
<organism evidence="2 3">
    <name type="scientific">Heracleum sosnowskyi</name>
    <dbReference type="NCBI Taxonomy" id="360622"/>
    <lineage>
        <taxon>Eukaryota</taxon>
        <taxon>Viridiplantae</taxon>
        <taxon>Streptophyta</taxon>
        <taxon>Embryophyta</taxon>
        <taxon>Tracheophyta</taxon>
        <taxon>Spermatophyta</taxon>
        <taxon>Magnoliopsida</taxon>
        <taxon>eudicotyledons</taxon>
        <taxon>Gunneridae</taxon>
        <taxon>Pentapetalae</taxon>
        <taxon>asterids</taxon>
        <taxon>campanulids</taxon>
        <taxon>Apiales</taxon>
        <taxon>Apiaceae</taxon>
        <taxon>Apioideae</taxon>
        <taxon>apioid superclade</taxon>
        <taxon>Tordylieae</taxon>
        <taxon>Tordyliinae</taxon>
        <taxon>Heracleum</taxon>
    </lineage>
</organism>
<keyword evidence="3" id="KW-1185">Reference proteome</keyword>
<keyword evidence="1" id="KW-0472">Membrane</keyword>
<evidence type="ECO:0000313" key="3">
    <source>
        <dbReference type="Proteomes" id="UP001237642"/>
    </source>
</evidence>
<accession>A0AAD8I489</accession>
<dbReference type="EMBL" id="JAUIZM010000006">
    <property type="protein sequence ID" value="KAK1378847.1"/>
    <property type="molecule type" value="Genomic_DNA"/>
</dbReference>
<sequence>MDSKTITRFLSLEQLSKEQLSSFKTGKEDVDMIDVETEQDGKPGDLLEGQRQYNSVIHSIQEKAHLAYGISNYVKSNAILKAAYTVGGKYINADIIQSSILGIRSHYTTPICSFMIIALGDAISPVSSYNGAQFDISILLWKARSAFTRIMDGFTIAIMLIALFGTVLLWMYESVLTTAFFASCGGMTFVFSHERFDVIPPVGCFDGVSSHSSKNENVGGKEGSSDK</sequence>
<keyword evidence="1" id="KW-1133">Transmembrane helix</keyword>
<proteinExistence type="predicted"/>
<comment type="caution">
    <text evidence="2">The sequence shown here is derived from an EMBL/GenBank/DDBJ whole genome shotgun (WGS) entry which is preliminary data.</text>
</comment>
<keyword evidence="1" id="KW-0812">Transmembrane</keyword>